<evidence type="ECO:0000256" key="1">
    <source>
        <dbReference type="SAM" id="Coils"/>
    </source>
</evidence>
<evidence type="ECO:0000256" key="2">
    <source>
        <dbReference type="SAM" id="Phobius"/>
    </source>
</evidence>
<keyword evidence="1" id="KW-0175">Coiled coil</keyword>
<evidence type="ECO:0000313" key="4">
    <source>
        <dbReference type="Proteomes" id="UP000789405"/>
    </source>
</evidence>
<feature type="coiled-coil region" evidence="1">
    <location>
        <begin position="110"/>
        <end position="193"/>
    </location>
</feature>
<keyword evidence="4" id="KW-1185">Reference proteome</keyword>
<accession>A0A9N9JPN3</accession>
<keyword evidence="2" id="KW-0812">Transmembrane</keyword>
<comment type="caution">
    <text evidence="3">The sequence shown here is derived from an EMBL/GenBank/DDBJ whole genome shotgun (WGS) entry which is preliminary data.</text>
</comment>
<feature type="non-terminal residue" evidence="3">
    <location>
        <position position="1"/>
    </location>
</feature>
<feature type="transmembrane region" description="Helical" evidence="2">
    <location>
        <begin position="237"/>
        <end position="262"/>
    </location>
</feature>
<reference evidence="3" key="1">
    <citation type="submission" date="2021-06" db="EMBL/GenBank/DDBJ databases">
        <authorList>
            <person name="Kallberg Y."/>
            <person name="Tangrot J."/>
            <person name="Rosling A."/>
        </authorList>
    </citation>
    <scope>NUCLEOTIDE SEQUENCE</scope>
    <source>
        <strain evidence="3">MA453B</strain>
    </source>
</reference>
<feature type="transmembrane region" description="Helical" evidence="2">
    <location>
        <begin position="303"/>
        <end position="325"/>
    </location>
</feature>
<dbReference type="Proteomes" id="UP000789405">
    <property type="component" value="Unassembled WGS sequence"/>
</dbReference>
<gene>
    <name evidence="3" type="ORF">DERYTH_LOCUS21243</name>
</gene>
<name>A0A9N9JPN3_9GLOM</name>
<dbReference type="EMBL" id="CAJVPY010026690">
    <property type="protein sequence ID" value="CAG8790133.1"/>
    <property type="molecule type" value="Genomic_DNA"/>
</dbReference>
<protein>
    <submittedName>
        <fullName evidence="3">17354_t:CDS:1</fullName>
    </submittedName>
</protein>
<feature type="transmembrane region" description="Helical" evidence="2">
    <location>
        <begin position="331"/>
        <end position="351"/>
    </location>
</feature>
<dbReference type="AlphaFoldDB" id="A0A9N9JPN3"/>
<sequence length="352" mass="41237">MSSIVNDEYTLQNQNQQDLYDAILNTLFPILLIKFIDLQWNKNERMMKRIELYKQVKNKTIIDNLNKRKNVSFGIDKCWNISKKNKQVLKDALIELIPNTIEDSGDDYRLENFEIKLKGYKKEILELEDDNNNDFEIKLEEGLEDGDDNEDFEIKLEEGKKEILDKKENLKILNEVLNEIDEILKEIEEERKAYFEISRVSTFRAIALPLLDDALYNTVTWVIPLAVAFAYDDLLSIKIFSFINMALHLTCSTITIFSKYLAKKFKSKFSKFFGYDIITTGDKGFCWTFKIKDQPTDSISIDIAGYFLVFFPVFIIPIFWIIVISRNPFDLISFVFLILFALLLLLPPFLVL</sequence>
<proteinExistence type="predicted"/>
<keyword evidence="2" id="KW-1133">Transmembrane helix</keyword>
<evidence type="ECO:0000313" key="3">
    <source>
        <dbReference type="EMBL" id="CAG8790133.1"/>
    </source>
</evidence>
<organism evidence="3 4">
    <name type="scientific">Dentiscutata erythropus</name>
    <dbReference type="NCBI Taxonomy" id="1348616"/>
    <lineage>
        <taxon>Eukaryota</taxon>
        <taxon>Fungi</taxon>
        <taxon>Fungi incertae sedis</taxon>
        <taxon>Mucoromycota</taxon>
        <taxon>Glomeromycotina</taxon>
        <taxon>Glomeromycetes</taxon>
        <taxon>Diversisporales</taxon>
        <taxon>Gigasporaceae</taxon>
        <taxon>Dentiscutata</taxon>
    </lineage>
</organism>
<dbReference type="OrthoDB" id="2434437at2759"/>
<keyword evidence="2" id="KW-0472">Membrane</keyword>